<dbReference type="OrthoDB" id="1493324at2"/>
<protein>
    <submittedName>
        <fullName evidence="6">DoxX-like protein</fullName>
    </submittedName>
</protein>
<keyword evidence="2 5" id="KW-0812">Transmembrane</keyword>
<gene>
    <name evidence="6" type="ORF">C8P64_2812</name>
</gene>
<proteinExistence type="predicted"/>
<organism evidence="6 7">
    <name type="scientific">Christiangramia gaetbulicola</name>
    <dbReference type="NCBI Taxonomy" id="703340"/>
    <lineage>
        <taxon>Bacteria</taxon>
        <taxon>Pseudomonadati</taxon>
        <taxon>Bacteroidota</taxon>
        <taxon>Flavobacteriia</taxon>
        <taxon>Flavobacteriales</taxon>
        <taxon>Flavobacteriaceae</taxon>
        <taxon>Christiangramia</taxon>
    </lineage>
</organism>
<name>A0A2T6AEY8_9FLAO</name>
<comment type="subcellular location">
    <subcellularLocation>
        <location evidence="1">Membrane</location>
        <topology evidence="1">Multi-pass membrane protein</topology>
    </subcellularLocation>
</comment>
<keyword evidence="4 5" id="KW-0472">Membrane</keyword>
<feature type="transmembrane region" description="Helical" evidence="5">
    <location>
        <begin position="6"/>
        <end position="24"/>
    </location>
</feature>
<reference evidence="6 7" key="1">
    <citation type="submission" date="2018-04" db="EMBL/GenBank/DDBJ databases">
        <title>Genomic Encyclopedia of Archaeal and Bacterial Type Strains, Phase II (KMG-II): from individual species to whole genera.</title>
        <authorList>
            <person name="Goeker M."/>
        </authorList>
    </citation>
    <scope>NUCLEOTIDE SEQUENCE [LARGE SCALE GENOMIC DNA]</scope>
    <source>
        <strain evidence="6 7">DSM 23082</strain>
    </source>
</reference>
<dbReference type="EMBL" id="QBKQ01000003">
    <property type="protein sequence ID" value="PTX42384.1"/>
    <property type="molecule type" value="Genomic_DNA"/>
</dbReference>
<evidence type="ECO:0000256" key="5">
    <source>
        <dbReference type="SAM" id="Phobius"/>
    </source>
</evidence>
<dbReference type="GO" id="GO:0016020">
    <property type="term" value="C:membrane"/>
    <property type="evidence" value="ECO:0007669"/>
    <property type="project" value="UniProtKB-SubCell"/>
</dbReference>
<keyword evidence="3 5" id="KW-1133">Transmembrane helix</keyword>
<feature type="transmembrane region" description="Helical" evidence="5">
    <location>
        <begin position="45"/>
        <end position="72"/>
    </location>
</feature>
<evidence type="ECO:0000256" key="3">
    <source>
        <dbReference type="ARBA" id="ARBA00022989"/>
    </source>
</evidence>
<comment type="caution">
    <text evidence="6">The sequence shown here is derived from an EMBL/GenBank/DDBJ whole genome shotgun (WGS) entry which is preliminary data.</text>
</comment>
<feature type="transmembrane region" description="Helical" evidence="5">
    <location>
        <begin position="104"/>
        <end position="119"/>
    </location>
</feature>
<dbReference type="Pfam" id="PF13564">
    <property type="entry name" value="DoxX_2"/>
    <property type="match status" value="1"/>
</dbReference>
<evidence type="ECO:0000313" key="7">
    <source>
        <dbReference type="Proteomes" id="UP000244174"/>
    </source>
</evidence>
<sequence length="120" mass="13339">MEILKIILQLIVGLGILNVWFLRFNKKTAYRGGNAGSMKEEFKAYGLPETMTYIVGFIKVTLAIMLIAGIWIESLVDPAAIGMAVMMLGAIIMHLKIRDSFKQTLPALTLLIICGIIIWL</sequence>
<evidence type="ECO:0000313" key="6">
    <source>
        <dbReference type="EMBL" id="PTX42384.1"/>
    </source>
</evidence>
<accession>A0A2T6AEY8</accession>
<dbReference type="InterPro" id="IPR032808">
    <property type="entry name" value="DoxX"/>
</dbReference>
<dbReference type="Proteomes" id="UP000244174">
    <property type="component" value="Unassembled WGS sequence"/>
</dbReference>
<feature type="transmembrane region" description="Helical" evidence="5">
    <location>
        <begin position="78"/>
        <end position="97"/>
    </location>
</feature>
<evidence type="ECO:0000256" key="1">
    <source>
        <dbReference type="ARBA" id="ARBA00004141"/>
    </source>
</evidence>
<evidence type="ECO:0000256" key="2">
    <source>
        <dbReference type="ARBA" id="ARBA00022692"/>
    </source>
</evidence>
<evidence type="ECO:0000256" key="4">
    <source>
        <dbReference type="ARBA" id="ARBA00023136"/>
    </source>
</evidence>
<keyword evidence="7" id="KW-1185">Reference proteome</keyword>
<dbReference type="RefSeq" id="WP_108172679.1">
    <property type="nucleotide sequence ID" value="NZ_QBKQ01000003.1"/>
</dbReference>
<dbReference type="AlphaFoldDB" id="A0A2T6AEY8"/>